<dbReference type="InterPro" id="IPR010319">
    <property type="entry name" value="Transglutaminase-like_Cys_pept"/>
</dbReference>
<dbReference type="Proteomes" id="UP000032303">
    <property type="component" value="Chromosome 1"/>
</dbReference>
<organism evidence="1 2">
    <name type="scientific">Photobacterium gaetbulicola Gung47</name>
    <dbReference type="NCBI Taxonomy" id="658445"/>
    <lineage>
        <taxon>Bacteria</taxon>
        <taxon>Pseudomonadati</taxon>
        <taxon>Pseudomonadota</taxon>
        <taxon>Gammaproteobacteria</taxon>
        <taxon>Vibrionales</taxon>
        <taxon>Vibrionaceae</taxon>
        <taxon>Photobacterium</taxon>
    </lineage>
</organism>
<dbReference type="Pfam" id="PF06035">
    <property type="entry name" value="Peptidase_C93"/>
    <property type="match status" value="1"/>
</dbReference>
<dbReference type="PANTHER" id="PTHR39327:SF1">
    <property type="entry name" value="BLR5470 PROTEIN"/>
    <property type="match status" value="1"/>
</dbReference>
<dbReference type="KEGG" id="pgb:H744_1c1387"/>
<dbReference type="STRING" id="658445.H744_1c1387"/>
<dbReference type="HOGENOM" id="CLU_085651_0_0_6"/>
<sequence>MLLISLLLSGTGLHSPHLPAAQPAISSSPLSTEEEEIVRLINHTYGKQAAMRTTAWRQLLTASRQQDELAQLKLVNDFFNQLRFLNDIEIWGQEDYWAAPLEFLGAGAGDCEEFSIAKYLSLRELGVDDEKLRLVYVKALTLNQFHMVLAYYPTPSAVPLLLDNLTPDILQASQRSDLQPIYSFNASKLWLIKQRGQGQLVGDPSRIKHWQSLQQRVRHHQLTVPVLWLDRE</sequence>
<dbReference type="PATRIC" id="fig|658445.3.peg.1505"/>
<evidence type="ECO:0000313" key="2">
    <source>
        <dbReference type="Proteomes" id="UP000032303"/>
    </source>
</evidence>
<accession>A0A0C5WTP6</accession>
<proteinExistence type="predicted"/>
<protein>
    <recommendedName>
        <fullName evidence="3">Sulfate adenylyltransferase</fullName>
    </recommendedName>
</protein>
<dbReference type="Gene3D" id="3.10.620.30">
    <property type="match status" value="1"/>
</dbReference>
<evidence type="ECO:0008006" key="3">
    <source>
        <dbReference type="Google" id="ProtNLM"/>
    </source>
</evidence>
<keyword evidence="2" id="KW-1185">Reference proteome</keyword>
<reference evidence="1 2" key="1">
    <citation type="submission" date="2013-05" db="EMBL/GenBank/DDBJ databases">
        <title>Complete genome sequence of the lipase-producing bacterium Photobacterium gaetbulicola Gung47.</title>
        <authorList>
            <person name="Kim Y.-O."/>
        </authorList>
    </citation>
    <scope>NUCLEOTIDE SEQUENCE [LARGE SCALE GENOMIC DNA]</scope>
    <source>
        <strain evidence="1 2">Gung47</strain>
    </source>
</reference>
<gene>
    <name evidence="1" type="ORF">H744_1c1387</name>
</gene>
<dbReference type="AlphaFoldDB" id="A0A0C5WTP6"/>
<dbReference type="EMBL" id="CP005973">
    <property type="protein sequence ID" value="AJR06410.1"/>
    <property type="molecule type" value="Genomic_DNA"/>
</dbReference>
<dbReference type="PANTHER" id="PTHR39327">
    <property type="match status" value="1"/>
</dbReference>
<evidence type="ECO:0000313" key="1">
    <source>
        <dbReference type="EMBL" id="AJR06410.1"/>
    </source>
</evidence>
<name>A0A0C5WTP6_9GAMM</name>